<evidence type="ECO:0008006" key="4">
    <source>
        <dbReference type="Google" id="ProtNLM"/>
    </source>
</evidence>
<evidence type="ECO:0000313" key="3">
    <source>
        <dbReference type="Proteomes" id="UP001152484"/>
    </source>
</evidence>
<dbReference type="PANTHER" id="PTHR37200">
    <property type="entry name" value="RNA-BINDING (RRM/RBD/RNP MOTIFS) FAMILY PROTEIN"/>
    <property type="match status" value="1"/>
</dbReference>
<feature type="region of interest" description="Disordered" evidence="1">
    <location>
        <begin position="257"/>
        <end position="286"/>
    </location>
</feature>
<keyword evidence="3" id="KW-1185">Reference proteome</keyword>
<dbReference type="SUPFAM" id="SSF54928">
    <property type="entry name" value="RNA-binding domain, RBD"/>
    <property type="match status" value="1"/>
</dbReference>
<feature type="compositionally biased region" description="Polar residues" evidence="1">
    <location>
        <begin position="259"/>
        <end position="271"/>
    </location>
</feature>
<comment type="caution">
    <text evidence="2">The sequence shown here is derived from an EMBL/GenBank/DDBJ whole genome shotgun (WGS) entry which is preliminary data.</text>
</comment>
<dbReference type="PANTHER" id="PTHR37200:SF1">
    <property type="entry name" value="RNA-BINDING (RRM_RBD_RNP MOTIFS) FAMILY PROTEIN"/>
    <property type="match status" value="1"/>
</dbReference>
<organism evidence="2 3">
    <name type="scientific">Cuscuta europaea</name>
    <name type="common">European dodder</name>
    <dbReference type="NCBI Taxonomy" id="41803"/>
    <lineage>
        <taxon>Eukaryota</taxon>
        <taxon>Viridiplantae</taxon>
        <taxon>Streptophyta</taxon>
        <taxon>Embryophyta</taxon>
        <taxon>Tracheophyta</taxon>
        <taxon>Spermatophyta</taxon>
        <taxon>Magnoliopsida</taxon>
        <taxon>eudicotyledons</taxon>
        <taxon>Gunneridae</taxon>
        <taxon>Pentapetalae</taxon>
        <taxon>asterids</taxon>
        <taxon>lamiids</taxon>
        <taxon>Solanales</taxon>
        <taxon>Convolvulaceae</taxon>
        <taxon>Cuscuteae</taxon>
        <taxon>Cuscuta</taxon>
        <taxon>Cuscuta subgen. Cuscuta</taxon>
    </lineage>
</organism>
<dbReference type="OrthoDB" id="1912879at2759"/>
<sequence length="375" mass="41686">MLNLAEYPTQSRCRGFFRQTIPSKTPLTRFQSPSTAVTRPTFCSLQWKSRTGLPSNALNNQQGAGSHLLETKNIDDAHGFEDDDGDDDDDEDEDDDEDGVFVPVRNMNDWVETKPRGFGEGKTYDTSVEEKLMKEIEQSRRAQLVNVNKLKNNPVNPGSKKNQIHQEEASTHTRVRLINLPKKRNIHRDLNLAFKGLPGIIDIVPLVSGNRKTRDPICKGTALIYFKSEDGAQRFVEAFSGKSIDFGKVQKHIKCETVSGPSSPKNVQLTDESSHDDSNISEADSDGEASVTFNLCDKQISSSEEGVGSNLSLSAIHQKKIEVNEKKKKKRAKLKKEKSSNSNIPGSARRLKIREKAQLTGVLSKYGSNIPACQT</sequence>
<dbReference type="EMBL" id="CAMAPE010000030">
    <property type="protein sequence ID" value="CAH9093175.1"/>
    <property type="molecule type" value="Genomic_DNA"/>
</dbReference>
<evidence type="ECO:0000256" key="1">
    <source>
        <dbReference type="SAM" id="MobiDB-lite"/>
    </source>
</evidence>
<feature type="region of interest" description="Disordered" evidence="1">
    <location>
        <begin position="150"/>
        <end position="170"/>
    </location>
</feature>
<feature type="compositionally biased region" description="Acidic residues" evidence="1">
    <location>
        <begin position="81"/>
        <end position="99"/>
    </location>
</feature>
<proteinExistence type="predicted"/>
<dbReference type="Proteomes" id="UP001152484">
    <property type="component" value="Unassembled WGS sequence"/>
</dbReference>
<feature type="region of interest" description="Disordered" evidence="1">
    <location>
        <begin position="76"/>
        <end position="101"/>
    </location>
</feature>
<dbReference type="GO" id="GO:0003676">
    <property type="term" value="F:nucleic acid binding"/>
    <property type="evidence" value="ECO:0007669"/>
    <property type="project" value="InterPro"/>
</dbReference>
<dbReference type="InterPro" id="IPR035979">
    <property type="entry name" value="RBD_domain_sf"/>
</dbReference>
<feature type="region of interest" description="Disordered" evidence="1">
    <location>
        <begin position="326"/>
        <end position="350"/>
    </location>
</feature>
<gene>
    <name evidence="2" type="ORF">CEURO_LOCUS12248</name>
</gene>
<dbReference type="AlphaFoldDB" id="A0A9P1EB42"/>
<name>A0A9P1EB42_CUSEU</name>
<evidence type="ECO:0000313" key="2">
    <source>
        <dbReference type="EMBL" id="CAH9093175.1"/>
    </source>
</evidence>
<feature type="compositionally biased region" description="Basic residues" evidence="1">
    <location>
        <begin position="326"/>
        <end position="336"/>
    </location>
</feature>
<reference evidence="2" key="1">
    <citation type="submission" date="2022-07" db="EMBL/GenBank/DDBJ databases">
        <authorList>
            <person name="Macas J."/>
            <person name="Novak P."/>
            <person name="Neumann P."/>
        </authorList>
    </citation>
    <scope>NUCLEOTIDE SEQUENCE</scope>
</reference>
<accession>A0A9P1EB42</accession>
<protein>
    <recommendedName>
        <fullName evidence="4">RRM domain-containing protein</fullName>
    </recommendedName>
</protein>
<dbReference type="CDD" id="cd00590">
    <property type="entry name" value="RRM_SF"/>
    <property type="match status" value="1"/>
</dbReference>